<accession>C2XT02</accession>
<reference evidence="5 10" key="5">
    <citation type="journal article" date="2019" name="Environ. Microbiol.">
        <title>An active ?-lactamase is a part of an orchestrated cell wall stress resistance network of Bacillus subtilis and related rhizosphere species.</title>
        <authorList>
            <person name="Bucher T."/>
            <person name="Keren-Paz A."/>
            <person name="Hausser J."/>
            <person name="Olender T."/>
            <person name="Cytryn E."/>
            <person name="Kolodkin-Gal I."/>
        </authorList>
    </citation>
    <scope>NUCLEOTIDE SEQUENCE [LARGE SCALE GENOMIC DNA]</scope>
    <source>
        <strain evidence="5 10">I186</strain>
    </source>
</reference>
<reference evidence="6 11" key="6">
    <citation type="submission" date="2019-10" db="EMBL/GenBank/DDBJ databases">
        <authorList>
            <person name="Karimi E."/>
        </authorList>
    </citation>
    <scope>NUCLEOTIDE SEQUENCE [LARGE SCALE GENOMIC DNA]</scope>
    <source>
        <strain evidence="6">Bacillus sp. 71</strain>
    </source>
</reference>
<reference evidence="1 9" key="4">
    <citation type="submission" date="2017-04" db="EMBL/GenBank/DDBJ databases">
        <title>The Characteristic of a Fine Plant Growth-Promoting Rhizobacteria Bacillus mycoides Gnyt1 and its Whole Genome Sequencing Analysis.</title>
        <authorList>
            <person name="Li J.H."/>
            <person name="Yao T."/>
        </authorList>
    </citation>
    <scope>NUCLEOTIDE SEQUENCE [LARGE SCALE GENOMIC DNA]</scope>
    <source>
        <strain evidence="1 9">Gnyt1</strain>
    </source>
</reference>
<reference evidence="2" key="1">
    <citation type="journal article" date="2012" name="Genome Res.">
        <title>Genomic characterization of the Bacillus cereus sensu lato species: Backdrop to the evolution of Bacillus anthracis.</title>
        <authorList>
            <person name="Zwick M.E."/>
            <person name="Joseph S.J."/>
            <person name="Didelot X."/>
            <person name="Chen P.E."/>
            <person name="Bishop-Lilly K.A."/>
            <person name="Stewart A.C."/>
            <person name="Willner K."/>
            <person name="Nolan N."/>
            <person name="Lentz S."/>
            <person name="Thomason M.K."/>
            <person name="Sozhamannan S."/>
            <person name="Mateczun A.J."/>
            <person name="Du L."/>
            <person name="Read T.D."/>
        </authorList>
    </citation>
    <scope>NUCLEOTIDE SEQUENCE [LARGE SCALE GENOMIC DNA]</scope>
    <source>
        <strain evidence="2">AH603</strain>
    </source>
</reference>
<name>A0A0A0WMG8_BACMY</name>
<dbReference type="Proteomes" id="UP000192932">
    <property type="component" value="Chromosome"/>
</dbReference>
<sequence>MFRFFRTGKEDREITKDELEQAMAKFLETNANIVYTVLVNDDYTVNYDLLKPYLPAFPTNFFLITKETLEVFEHTEENLNLVKEIDIVQKAVDQYVTEKEMFPIVEDSEDRLICGVKLGPYLNRILKRNLYISEKHYLVSSKPDKKKKNSGQML</sequence>
<evidence type="ECO:0000313" key="6">
    <source>
        <dbReference type="EMBL" id="VXC51165.1"/>
    </source>
</evidence>
<dbReference type="EMBL" id="CP020743">
    <property type="protein sequence ID" value="ARJ21689.1"/>
    <property type="molecule type" value="Genomic_DNA"/>
</dbReference>
<evidence type="ECO:0000313" key="11">
    <source>
        <dbReference type="Proteomes" id="UP000437562"/>
    </source>
</evidence>
<dbReference type="Proteomes" id="UP000001753">
    <property type="component" value="Chromosome"/>
</dbReference>
<dbReference type="Proteomes" id="UP000437562">
    <property type="component" value="Unassembled WGS sequence"/>
</dbReference>
<dbReference type="AlphaFoldDB" id="A0A0A0WMG8"/>
<evidence type="ECO:0000313" key="9">
    <source>
        <dbReference type="Proteomes" id="UP000192932"/>
    </source>
</evidence>
<dbReference type="PATRIC" id="fig|1405.14.peg.3208"/>
<evidence type="ECO:0000313" key="1">
    <source>
        <dbReference type="EMBL" id="ARJ21689.1"/>
    </source>
</evidence>
<accession>A0A0D6S5D1</accession>
<reference evidence="4 8" key="3">
    <citation type="submission" date="2017-01" db="EMBL/GenBank/DDBJ databases">
        <title>Bacillus cereus isolates.</title>
        <authorList>
            <person name="Beno S.M."/>
        </authorList>
    </citation>
    <scope>NUCLEOTIDE SEQUENCE [LARGE SCALE GENOMIC DNA]</scope>
    <source>
        <strain evidence="4 8">FSL W7-1108</strain>
    </source>
</reference>
<protein>
    <submittedName>
        <fullName evidence="5">DUF3939 domain-containing protein</fullName>
    </submittedName>
</protein>
<dbReference type="EMBL" id="SZOD01000800">
    <property type="protein sequence ID" value="TKI80967.1"/>
    <property type="molecule type" value="Genomic_DNA"/>
</dbReference>
<gene>
    <name evidence="3" type="ORF">AWW70_03680</name>
    <name evidence="1" type="ORF">B7492_10665</name>
    <name evidence="6" type="ORF">BACI71_40045</name>
    <name evidence="2" type="ORF">bcere0026_18200</name>
    <name evidence="4" type="ORF">BW900_22340</name>
    <name evidence="5" type="ORF">FC701_26680</name>
</gene>
<dbReference type="EMBL" id="CABWMC010000029">
    <property type="protein sequence ID" value="VXC51165.1"/>
    <property type="molecule type" value="Genomic_DNA"/>
</dbReference>
<evidence type="ECO:0000313" key="8">
    <source>
        <dbReference type="Proteomes" id="UP000190696"/>
    </source>
</evidence>
<dbReference type="InterPro" id="IPR025071">
    <property type="entry name" value="DUF3939"/>
</dbReference>
<evidence type="ECO:0000313" key="4">
    <source>
        <dbReference type="EMBL" id="OOR04378.1"/>
    </source>
</evidence>
<dbReference type="Pfam" id="PF13075">
    <property type="entry name" value="DUF3939"/>
    <property type="match status" value="1"/>
</dbReference>
<dbReference type="EMBL" id="MUAI01000025">
    <property type="protein sequence ID" value="OOR04378.1"/>
    <property type="molecule type" value="Genomic_DNA"/>
</dbReference>
<evidence type="ECO:0000313" key="5">
    <source>
        <dbReference type="EMBL" id="TKI80967.1"/>
    </source>
</evidence>
<evidence type="ECO:0000313" key="2">
    <source>
        <dbReference type="EMBL" id="EEL71142.1"/>
    </source>
</evidence>
<dbReference type="EMBL" id="LRPH01000111">
    <property type="protein sequence ID" value="KWU53589.1"/>
    <property type="molecule type" value="Genomic_DNA"/>
</dbReference>
<evidence type="ECO:0000313" key="7">
    <source>
        <dbReference type="Proteomes" id="UP000065797"/>
    </source>
</evidence>
<dbReference type="EMBL" id="ACMP01000061">
    <property type="protein sequence ID" value="EEL71142.1"/>
    <property type="molecule type" value="Genomic_DNA"/>
</dbReference>
<proteinExistence type="predicted"/>
<dbReference type="RefSeq" id="WP_000488199.1">
    <property type="nucleotide sequence ID" value="NZ_CAKJWQ010000010.1"/>
</dbReference>
<evidence type="ECO:0000313" key="3">
    <source>
        <dbReference type="EMBL" id="KWU53589.1"/>
    </source>
</evidence>
<dbReference type="Proteomes" id="UP000190696">
    <property type="component" value="Unassembled WGS sequence"/>
</dbReference>
<organism evidence="2">
    <name type="scientific">Bacillus mycoides</name>
    <dbReference type="NCBI Taxonomy" id="1405"/>
    <lineage>
        <taxon>Bacteria</taxon>
        <taxon>Bacillati</taxon>
        <taxon>Bacillota</taxon>
        <taxon>Bacilli</taxon>
        <taxon>Bacillales</taxon>
        <taxon>Bacillaceae</taxon>
        <taxon>Bacillus</taxon>
        <taxon>Bacillus cereus group</taxon>
    </lineage>
</organism>
<dbReference type="Proteomes" id="UP000305524">
    <property type="component" value="Unassembled WGS sequence"/>
</dbReference>
<evidence type="ECO:0000313" key="10">
    <source>
        <dbReference type="Proteomes" id="UP000305524"/>
    </source>
</evidence>
<dbReference type="OMA" id="MFRFFRT"/>
<accession>A0A653Z809</accession>
<dbReference type="KEGG" id="bww:bwei_3002"/>
<reference evidence="3 7" key="2">
    <citation type="submission" date="2016-01" db="EMBL/GenBank/DDBJ databases">
        <authorList>
            <person name="McClelland M."/>
            <person name="Jain A."/>
            <person name="Saraogi P."/>
            <person name="Mendelson R."/>
            <person name="Westerman R."/>
            <person name="SanMiguel P."/>
            <person name="Csonka L."/>
        </authorList>
    </citation>
    <scope>NUCLEOTIDE SEQUENCE [LARGE SCALE GENOMIC DNA]</scope>
    <source>
        <strain evidence="3 7">PE8-15</strain>
    </source>
</reference>
<dbReference type="GeneID" id="92882421"/>
<accession>A0A0A0WMG8</accession>
<dbReference type="Proteomes" id="UP000065797">
    <property type="component" value="Unassembled WGS sequence"/>
</dbReference>